<name>A0A4U5JAS4_9EURY</name>
<comment type="caution">
    <text evidence="1">The sequence shown here is derived from an EMBL/GenBank/DDBJ whole genome shotgun (WGS) entry which is preliminary data.</text>
</comment>
<dbReference type="Pfam" id="PF19118">
    <property type="entry name" value="DUF5802"/>
    <property type="match status" value="1"/>
</dbReference>
<proteinExistence type="predicted"/>
<dbReference type="InterPro" id="IPR043825">
    <property type="entry name" value="DUF5802"/>
</dbReference>
<dbReference type="Proteomes" id="UP000308037">
    <property type="component" value="Unassembled WGS sequence"/>
</dbReference>
<keyword evidence="2" id="KW-1185">Reference proteome</keyword>
<sequence length="111" mass="12132">MFEQFSSGYYLGRLYVEPHDGDRAVIHREHHELVTEQLYESARDPLVMKIGSTHVAVHGADNVPGRTVALPADALSATGTDNPPMLREVLLAKADRARQLLELGPDGPAGF</sequence>
<dbReference type="AlphaFoldDB" id="A0A4U5JAS4"/>
<dbReference type="OrthoDB" id="179978at2157"/>
<dbReference type="EMBL" id="QKNX01000002">
    <property type="protein sequence ID" value="TKR26292.1"/>
    <property type="molecule type" value="Genomic_DNA"/>
</dbReference>
<gene>
    <name evidence="1" type="ORF">DM868_07320</name>
</gene>
<organism evidence="1 2">
    <name type="scientific">Natronomonas salsuginis</name>
    <dbReference type="NCBI Taxonomy" id="2217661"/>
    <lineage>
        <taxon>Archaea</taxon>
        <taxon>Methanobacteriati</taxon>
        <taxon>Methanobacteriota</taxon>
        <taxon>Stenosarchaea group</taxon>
        <taxon>Halobacteria</taxon>
        <taxon>Halobacteriales</taxon>
        <taxon>Natronomonadaceae</taxon>
        <taxon>Natronomonas</taxon>
    </lineage>
</organism>
<evidence type="ECO:0000313" key="2">
    <source>
        <dbReference type="Proteomes" id="UP000308037"/>
    </source>
</evidence>
<accession>A0A4U5JAS4</accession>
<evidence type="ECO:0000313" key="1">
    <source>
        <dbReference type="EMBL" id="TKR26292.1"/>
    </source>
</evidence>
<dbReference type="RefSeq" id="WP_137276208.1">
    <property type="nucleotide sequence ID" value="NZ_QKNX01000002.1"/>
</dbReference>
<reference evidence="1 2" key="1">
    <citation type="submission" date="2019-04" db="EMBL/GenBank/DDBJ databases">
        <title>Natronomonas sp. F20-122 a newhaloarchaeon isolated from a saline saltern of Isla Bacuta, Huelva, Spain.</title>
        <authorList>
            <person name="Duran-Viseras A."/>
            <person name="Sanchez-Porro C."/>
            <person name="Ventosa A."/>
        </authorList>
    </citation>
    <scope>NUCLEOTIDE SEQUENCE [LARGE SCALE GENOMIC DNA]</scope>
    <source>
        <strain evidence="1 2">F20-122</strain>
    </source>
</reference>
<protein>
    <submittedName>
        <fullName evidence="1">Uncharacterized protein</fullName>
    </submittedName>
</protein>